<name>A0AAJ4A413_9BACT</name>
<dbReference type="InterPro" id="IPR036259">
    <property type="entry name" value="MFS_trans_sf"/>
</dbReference>
<dbReference type="KEGG" id="suln:FJR47_06235"/>
<dbReference type="EMBL" id="CP041166">
    <property type="protein sequence ID" value="QFR43526.1"/>
    <property type="molecule type" value="Genomic_DNA"/>
</dbReference>
<evidence type="ECO:0000313" key="3">
    <source>
        <dbReference type="Proteomes" id="UP000326061"/>
    </source>
</evidence>
<dbReference type="AlphaFoldDB" id="A0AAJ4A413"/>
<sequence length="90" mass="10533">MQKDKFDRIISFLLGASWAIVIFGAFITFQLFSFLGFSFAFFITIAFIVVSFFLILMLDAFSVNREKLEEIKKQTELLKKIYSKDIIEEN</sequence>
<keyword evidence="1" id="KW-0812">Transmembrane</keyword>
<feature type="transmembrane region" description="Helical" evidence="1">
    <location>
        <begin position="38"/>
        <end position="58"/>
    </location>
</feature>
<proteinExistence type="predicted"/>
<keyword evidence="1" id="KW-1133">Transmembrane helix</keyword>
<keyword evidence="1" id="KW-0472">Membrane</keyword>
<feature type="transmembrane region" description="Helical" evidence="1">
    <location>
        <begin position="12"/>
        <end position="32"/>
    </location>
</feature>
<evidence type="ECO:0000313" key="2">
    <source>
        <dbReference type="EMBL" id="QFR43526.1"/>
    </source>
</evidence>
<gene>
    <name evidence="2" type="ORF">FJR47_06235</name>
</gene>
<organism evidence="2 3">
    <name type="scientific">Sulfurimonas xiamenensis</name>
    <dbReference type="NCBI Taxonomy" id="2590021"/>
    <lineage>
        <taxon>Bacteria</taxon>
        <taxon>Pseudomonadati</taxon>
        <taxon>Campylobacterota</taxon>
        <taxon>Epsilonproteobacteria</taxon>
        <taxon>Campylobacterales</taxon>
        <taxon>Sulfurimonadaceae</taxon>
        <taxon>Sulfurimonas</taxon>
    </lineage>
</organism>
<dbReference type="SUPFAM" id="SSF103473">
    <property type="entry name" value="MFS general substrate transporter"/>
    <property type="match status" value="1"/>
</dbReference>
<reference evidence="3" key="1">
    <citation type="submission" date="2019-06" db="EMBL/GenBank/DDBJ databases">
        <title>Sulfurimonas gotlandica sp. nov., a chemoautotrophic and psychrotolerant epsilonproteobacterium isolated from a pelagic redoxcline, and an emended description of the genus Sulfurimonas.</title>
        <authorList>
            <person name="Wang S."/>
            <person name="Jiang L."/>
            <person name="Shao Z."/>
        </authorList>
    </citation>
    <scope>NUCLEOTIDE SEQUENCE [LARGE SCALE GENOMIC DNA]</scope>
    <source>
        <strain evidence="3">1-1N</strain>
    </source>
</reference>
<dbReference type="Proteomes" id="UP000326061">
    <property type="component" value="Chromosome"/>
</dbReference>
<dbReference type="RefSeq" id="WP_152299589.1">
    <property type="nucleotide sequence ID" value="NZ_CP041166.1"/>
</dbReference>
<accession>A0AAJ4A413</accession>
<keyword evidence="3" id="KW-1185">Reference proteome</keyword>
<protein>
    <submittedName>
        <fullName evidence="2">Uncharacterized protein</fullName>
    </submittedName>
</protein>
<evidence type="ECO:0000256" key="1">
    <source>
        <dbReference type="SAM" id="Phobius"/>
    </source>
</evidence>